<feature type="region of interest" description="Disordered" evidence="1">
    <location>
        <begin position="215"/>
        <end position="234"/>
    </location>
</feature>
<reference evidence="2" key="2">
    <citation type="submission" date="2020-09" db="EMBL/GenBank/DDBJ databases">
        <authorList>
            <person name="Sun Q."/>
            <person name="Ohkuma M."/>
        </authorList>
    </citation>
    <scope>NUCLEOTIDE SEQUENCE</scope>
    <source>
        <strain evidence="2">JCM 4518</strain>
    </source>
</reference>
<dbReference type="Proteomes" id="UP000644020">
    <property type="component" value="Unassembled WGS sequence"/>
</dbReference>
<protein>
    <submittedName>
        <fullName evidence="2">Uncharacterized protein</fullName>
    </submittedName>
</protein>
<name>A0A918T572_9ACTN</name>
<accession>A0A918T572</accession>
<evidence type="ECO:0000256" key="1">
    <source>
        <dbReference type="SAM" id="MobiDB-lite"/>
    </source>
</evidence>
<evidence type="ECO:0000313" key="3">
    <source>
        <dbReference type="Proteomes" id="UP000644020"/>
    </source>
</evidence>
<gene>
    <name evidence="2" type="ORF">GCM10010305_43560</name>
</gene>
<organism evidence="2 3">
    <name type="scientific">Streptomyces termitum</name>
    <dbReference type="NCBI Taxonomy" id="67368"/>
    <lineage>
        <taxon>Bacteria</taxon>
        <taxon>Bacillati</taxon>
        <taxon>Actinomycetota</taxon>
        <taxon>Actinomycetes</taxon>
        <taxon>Kitasatosporales</taxon>
        <taxon>Streptomycetaceae</taxon>
        <taxon>Streptomyces</taxon>
    </lineage>
</organism>
<reference evidence="2" key="1">
    <citation type="journal article" date="2014" name="Int. J. Syst. Evol. Microbiol.">
        <title>Complete genome sequence of Corynebacterium casei LMG S-19264T (=DSM 44701T), isolated from a smear-ripened cheese.</title>
        <authorList>
            <consortium name="US DOE Joint Genome Institute (JGI-PGF)"/>
            <person name="Walter F."/>
            <person name="Albersmeier A."/>
            <person name="Kalinowski J."/>
            <person name="Ruckert C."/>
        </authorList>
    </citation>
    <scope>NUCLEOTIDE SEQUENCE</scope>
    <source>
        <strain evidence="2">JCM 4518</strain>
    </source>
</reference>
<comment type="caution">
    <text evidence="2">The sequence shown here is derived from an EMBL/GenBank/DDBJ whole genome shotgun (WGS) entry which is preliminary data.</text>
</comment>
<feature type="region of interest" description="Disordered" evidence="1">
    <location>
        <begin position="1"/>
        <end position="51"/>
    </location>
</feature>
<dbReference type="EMBL" id="BMUL01000011">
    <property type="protein sequence ID" value="GHA95245.1"/>
    <property type="molecule type" value="Genomic_DNA"/>
</dbReference>
<feature type="compositionally biased region" description="Gly residues" evidence="1">
    <location>
        <begin position="22"/>
        <end position="43"/>
    </location>
</feature>
<keyword evidence="3" id="KW-1185">Reference proteome</keyword>
<sequence length="277" mass="27093">MVAHDLAEVGVDGEEAAVDAEGGAGDPGGVGGGEEGDGGGDVVGGADAAEGVGAGGEGGEFGFLAGPGGGGDGAGVDLVDADAERGRLAGEGAGEGAQGGLRGAVGVVAEVGLGVDRADGDDRAGAVGRGQVREGGAGAADGAEEGAVELAAPVLAGVVDEGDEGVVDEGVEGGEAGEEGLDRRRVGDVEAVRDRAGQVGGDPLRRLLVDVRDEDPRALRREPPGGRRADAAARARDQCRLSVEALHAPHQSKDLTAFTRAWARGSAVTVFRMPLVT</sequence>
<proteinExistence type="predicted"/>
<dbReference type="AlphaFoldDB" id="A0A918T572"/>
<evidence type="ECO:0000313" key="2">
    <source>
        <dbReference type="EMBL" id="GHA95245.1"/>
    </source>
</evidence>